<evidence type="ECO:0000313" key="2">
    <source>
        <dbReference type="Proteomes" id="UP000789920"/>
    </source>
</evidence>
<gene>
    <name evidence="1" type="ORF">RPERSI_LOCUS15802</name>
</gene>
<keyword evidence="2" id="KW-1185">Reference proteome</keyword>
<dbReference type="Proteomes" id="UP000789920">
    <property type="component" value="Unassembled WGS sequence"/>
</dbReference>
<protein>
    <submittedName>
        <fullName evidence="1">4570_t:CDS:1</fullName>
    </submittedName>
</protein>
<organism evidence="1 2">
    <name type="scientific">Racocetra persica</name>
    <dbReference type="NCBI Taxonomy" id="160502"/>
    <lineage>
        <taxon>Eukaryota</taxon>
        <taxon>Fungi</taxon>
        <taxon>Fungi incertae sedis</taxon>
        <taxon>Mucoromycota</taxon>
        <taxon>Glomeromycotina</taxon>
        <taxon>Glomeromycetes</taxon>
        <taxon>Diversisporales</taxon>
        <taxon>Gigasporaceae</taxon>
        <taxon>Racocetra</taxon>
    </lineage>
</organism>
<name>A0ACA9QVF7_9GLOM</name>
<proteinExistence type="predicted"/>
<feature type="non-terminal residue" evidence="1">
    <location>
        <position position="86"/>
    </location>
</feature>
<comment type="caution">
    <text evidence="1">The sequence shown here is derived from an EMBL/GenBank/DDBJ whole genome shotgun (WGS) entry which is preliminary data.</text>
</comment>
<dbReference type="EMBL" id="CAJVQC010038385">
    <property type="protein sequence ID" value="CAG8766023.1"/>
    <property type="molecule type" value="Genomic_DNA"/>
</dbReference>
<evidence type="ECO:0000313" key="1">
    <source>
        <dbReference type="EMBL" id="CAG8766023.1"/>
    </source>
</evidence>
<reference evidence="1" key="1">
    <citation type="submission" date="2021-06" db="EMBL/GenBank/DDBJ databases">
        <authorList>
            <person name="Kallberg Y."/>
            <person name="Tangrot J."/>
            <person name="Rosling A."/>
        </authorList>
    </citation>
    <scope>NUCLEOTIDE SEQUENCE</scope>
    <source>
        <strain evidence="1">MA461A</strain>
    </source>
</reference>
<sequence>MSDSKETVPTRELGFTKYHEDVTEEKFTTSLNYTERKQLLSFISDSSPLDNDSDYRWELFGQTSKKRSYDDSVDEDHQNAAEIKRH</sequence>
<accession>A0ACA9QVF7</accession>